<reference evidence="2 3" key="1">
    <citation type="submission" date="2021-01" db="EMBL/GenBank/DDBJ databases">
        <title>Genomic Encyclopedia of Type Strains, Phase IV (KMG-IV): sequencing the most valuable type-strain genomes for metagenomic binning, comparative biology and taxonomic classification.</title>
        <authorList>
            <person name="Goeker M."/>
        </authorList>
    </citation>
    <scope>NUCLEOTIDE SEQUENCE [LARGE SCALE GENOMIC DNA]</scope>
    <source>
        <strain evidence="2 3">DSM 105453</strain>
    </source>
</reference>
<protein>
    <submittedName>
        <fullName evidence="2">Uncharacterized protein</fullName>
    </submittedName>
</protein>
<name>A0ABS2R9P6_9BACI</name>
<keyword evidence="1" id="KW-1133">Transmembrane helix</keyword>
<evidence type="ECO:0000313" key="3">
    <source>
        <dbReference type="Proteomes" id="UP000823485"/>
    </source>
</evidence>
<keyword evidence="1" id="KW-0472">Membrane</keyword>
<dbReference type="Proteomes" id="UP000823485">
    <property type="component" value="Unassembled WGS sequence"/>
</dbReference>
<proteinExistence type="predicted"/>
<evidence type="ECO:0000313" key="2">
    <source>
        <dbReference type="EMBL" id="MBM7716362.1"/>
    </source>
</evidence>
<dbReference type="EMBL" id="JAFBFH010000026">
    <property type="protein sequence ID" value="MBM7716362.1"/>
    <property type="molecule type" value="Genomic_DNA"/>
</dbReference>
<feature type="transmembrane region" description="Helical" evidence="1">
    <location>
        <begin position="73"/>
        <end position="97"/>
    </location>
</feature>
<comment type="caution">
    <text evidence="2">The sequence shown here is derived from an EMBL/GenBank/DDBJ whole genome shotgun (WGS) entry which is preliminary data.</text>
</comment>
<feature type="transmembrane region" description="Helical" evidence="1">
    <location>
        <begin position="6"/>
        <end position="30"/>
    </location>
</feature>
<sequence>MTYRLFLSVSLMNSITLPCLSLGHMLRFFFIFQWLSWENSLNNAALKVETRLVVFLRSEGQIFPKSGQMFKGVFVCGTIVCVLADFITYSLSPFFMFECCISFIQPENDILLVNWFWPCYILVDTIFRCNNQIKHNI</sequence>
<organism evidence="2 3">
    <name type="scientific">Siminovitchia thermophila</name>
    <dbReference type="NCBI Taxonomy" id="1245522"/>
    <lineage>
        <taxon>Bacteria</taxon>
        <taxon>Bacillati</taxon>
        <taxon>Bacillota</taxon>
        <taxon>Bacilli</taxon>
        <taxon>Bacillales</taxon>
        <taxon>Bacillaceae</taxon>
        <taxon>Siminovitchia</taxon>
    </lineage>
</organism>
<keyword evidence="1" id="KW-0812">Transmembrane</keyword>
<evidence type="ECO:0000256" key="1">
    <source>
        <dbReference type="SAM" id="Phobius"/>
    </source>
</evidence>
<gene>
    <name evidence="2" type="ORF">JOC94_003382</name>
</gene>
<accession>A0ABS2R9P6</accession>
<keyword evidence="3" id="KW-1185">Reference proteome</keyword>